<dbReference type="InterPro" id="IPR022791">
    <property type="entry name" value="L-PG_synthase/AglD"/>
</dbReference>
<proteinExistence type="predicted"/>
<name>A0ABQ4F8K6_9ACTN</name>
<evidence type="ECO:0000256" key="1">
    <source>
        <dbReference type="ARBA" id="ARBA00004651"/>
    </source>
</evidence>
<keyword evidence="2" id="KW-1003">Cell membrane</keyword>
<feature type="transmembrane region" description="Helical" evidence="7">
    <location>
        <begin position="151"/>
        <end position="180"/>
    </location>
</feature>
<keyword evidence="9" id="KW-1185">Reference proteome</keyword>
<feature type="transmembrane region" description="Helical" evidence="7">
    <location>
        <begin position="74"/>
        <end position="97"/>
    </location>
</feature>
<dbReference type="Proteomes" id="UP000651728">
    <property type="component" value="Unassembled WGS sequence"/>
</dbReference>
<feature type="region of interest" description="Disordered" evidence="6">
    <location>
        <begin position="372"/>
        <end position="402"/>
    </location>
</feature>
<evidence type="ECO:0000256" key="5">
    <source>
        <dbReference type="ARBA" id="ARBA00023136"/>
    </source>
</evidence>
<evidence type="ECO:0000256" key="4">
    <source>
        <dbReference type="ARBA" id="ARBA00022989"/>
    </source>
</evidence>
<evidence type="ECO:0000256" key="7">
    <source>
        <dbReference type="SAM" id="Phobius"/>
    </source>
</evidence>
<accession>A0ABQ4F8K6</accession>
<evidence type="ECO:0000313" key="9">
    <source>
        <dbReference type="Proteomes" id="UP000651728"/>
    </source>
</evidence>
<keyword evidence="5 7" id="KW-0472">Membrane</keyword>
<gene>
    <name evidence="8" type="ORF">Mam01_13150</name>
</gene>
<feature type="transmembrane region" description="Helical" evidence="7">
    <location>
        <begin position="260"/>
        <end position="285"/>
    </location>
</feature>
<dbReference type="PANTHER" id="PTHR39087:SF2">
    <property type="entry name" value="UPF0104 MEMBRANE PROTEIN MJ1595"/>
    <property type="match status" value="1"/>
</dbReference>
<feature type="region of interest" description="Disordered" evidence="6">
    <location>
        <begin position="1"/>
        <end position="24"/>
    </location>
</feature>
<evidence type="ECO:0000256" key="6">
    <source>
        <dbReference type="SAM" id="MobiDB-lite"/>
    </source>
</evidence>
<evidence type="ECO:0000256" key="2">
    <source>
        <dbReference type="ARBA" id="ARBA00022475"/>
    </source>
</evidence>
<sequence length="402" mass="41932">MILRQEEPGALADRQTGGDRRPDWGHSRVNRKWLQIALSAVSLGLAVALVVYLPQIVHTLTGATVSWHEIGQRFGGLGWQTIALMTLLWLASLWAYTYVMTSALPGLTHPQALTLNAAGSAVSNLLPFGGAAGVALTFGMTRGWGFANRPIVVYTLVTGIWNSLFRFILPAVGIACLLIAGKATNPTVAKAGWVGAVSILALVAVVAAALYWDRAAAVLGRALDRLVRLAPRRFRPAEHAVSAAIERLRRDTAGIIHTRWAGLSLGMVAFLALQCLIMAACMVATDSYPGPAETVAVFALSRVLTTALVTPSGAGIMEGGVATLLIGAFGQPAGGATAAAVLFGFWTYTIEIPWGGLALGGWALLRRREARAAGPGTNPDTGSDAGPDAGPGTAAARRSSAL</sequence>
<feature type="transmembrane region" description="Helical" evidence="7">
    <location>
        <begin position="192"/>
        <end position="212"/>
    </location>
</feature>
<keyword evidence="3 7" id="KW-0812">Transmembrane</keyword>
<evidence type="ECO:0000313" key="8">
    <source>
        <dbReference type="EMBL" id="GIH31151.1"/>
    </source>
</evidence>
<feature type="transmembrane region" description="Helical" evidence="7">
    <location>
        <begin position="345"/>
        <end position="365"/>
    </location>
</feature>
<feature type="transmembrane region" description="Helical" evidence="7">
    <location>
        <begin position="117"/>
        <end position="139"/>
    </location>
</feature>
<evidence type="ECO:0000256" key="3">
    <source>
        <dbReference type="ARBA" id="ARBA00022692"/>
    </source>
</evidence>
<keyword evidence="4 7" id="KW-1133">Transmembrane helix</keyword>
<feature type="compositionally biased region" description="Low complexity" evidence="6">
    <location>
        <begin position="379"/>
        <end position="396"/>
    </location>
</feature>
<dbReference type="PANTHER" id="PTHR39087">
    <property type="entry name" value="UPF0104 MEMBRANE PROTEIN MJ1595"/>
    <property type="match status" value="1"/>
</dbReference>
<dbReference type="Pfam" id="PF03706">
    <property type="entry name" value="LPG_synthase_TM"/>
    <property type="match status" value="1"/>
</dbReference>
<comment type="subcellular location">
    <subcellularLocation>
        <location evidence="1">Cell membrane</location>
        <topology evidence="1">Multi-pass membrane protein</topology>
    </subcellularLocation>
</comment>
<feature type="transmembrane region" description="Helical" evidence="7">
    <location>
        <begin position="33"/>
        <end position="53"/>
    </location>
</feature>
<dbReference type="EMBL" id="BOOB01000009">
    <property type="protein sequence ID" value="GIH31151.1"/>
    <property type="molecule type" value="Genomic_DNA"/>
</dbReference>
<reference evidence="8 9" key="1">
    <citation type="submission" date="2021-01" db="EMBL/GenBank/DDBJ databases">
        <title>Whole genome shotgun sequence of Microbispora amethystogenes NBRC 101907.</title>
        <authorList>
            <person name="Komaki H."/>
            <person name="Tamura T."/>
        </authorList>
    </citation>
    <scope>NUCLEOTIDE SEQUENCE [LARGE SCALE GENOMIC DNA]</scope>
    <source>
        <strain evidence="8 9">NBRC 101907</strain>
    </source>
</reference>
<comment type="caution">
    <text evidence="8">The sequence shown here is derived from an EMBL/GenBank/DDBJ whole genome shotgun (WGS) entry which is preliminary data.</text>
</comment>
<organism evidence="8 9">
    <name type="scientific">Microbispora amethystogenes</name>
    <dbReference type="NCBI Taxonomy" id="1427754"/>
    <lineage>
        <taxon>Bacteria</taxon>
        <taxon>Bacillati</taxon>
        <taxon>Actinomycetota</taxon>
        <taxon>Actinomycetes</taxon>
        <taxon>Streptosporangiales</taxon>
        <taxon>Streptosporangiaceae</taxon>
        <taxon>Microbispora</taxon>
    </lineage>
</organism>
<protein>
    <submittedName>
        <fullName evidence="8">Uncharacterized protein</fullName>
    </submittedName>
</protein>